<keyword evidence="1" id="KW-0472">Membrane</keyword>
<dbReference type="EMBL" id="CYZA01000004">
    <property type="protein sequence ID" value="CUN70714.1"/>
    <property type="molecule type" value="Genomic_DNA"/>
</dbReference>
<dbReference type="AlphaFoldDB" id="A0A173Z353"/>
<proteinExistence type="predicted"/>
<feature type="transmembrane region" description="Helical" evidence="1">
    <location>
        <begin position="213"/>
        <end position="242"/>
    </location>
</feature>
<sequence length="376" mass="43359">MSIYISVFLSSTVFLYAGEKIKDKKLNRFLIVIGLLIPSIIAACRADSVGTDVLVYGKAFYTQAVSSSSFITYVISKVDSMFSDFGFYFLTYILSRFFKDYHIGFFVYAILVQVFFYIAFKRCKKLFNTPVWFAMLLINLFLYNISLNLMRQCIAVPIAFLAWTYLADGKIKQYILFTIIAVVFHSSALITVLILPMYLLLRAGRNKQPVVKIMQGILFCSLVFVILYFGSSLIQLLVARGIIRQNYLSYLANGRYSTSSAIDIYTVLQYLIYIILGVFTFKCLKNRKVEPTFLIMCVGCILLSKFGTTFNTYVSRVGYNFYPYMALLLANIDNCFTKQSKKIYRIVILAVVGYFWYQAFVLRGYNATVPYYFFWN</sequence>
<dbReference type="Pfam" id="PF14897">
    <property type="entry name" value="EpsG"/>
    <property type="match status" value="1"/>
</dbReference>
<gene>
    <name evidence="2" type="ORF">ERS852395_01106</name>
</gene>
<evidence type="ECO:0000313" key="2">
    <source>
        <dbReference type="EMBL" id="CUN70714.1"/>
    </source>
</evidence>
<dbReference type="InterPro" id="IPR049458">
    <property type="entry name" value="EpsG-like"/>
</dbReference>
<name>A0A173Z353_9FIRM</name>
<dbReference type="Proteomes" id="UP000095447">
    <property type="component" value="Unassembled WGS sequence"/>
</dbReference>
<keyword evidence="1" id="KW-1133">Transmembrane helix</keyword>
<accession>A0A173Z353</accession>
<evidence type="ECO:0000256" key="1">
    <source>
        <dbReference type="SAM" id="Phobius"/>
    </source>
</evidence>
<keyword evidence="1" id="KW-0812">Transmembrane</keyword>
<feature type="transmembrane region" description="Helical" evidence="1">
    <location>
        <begin position="262"/>
        <end position="281"/>
    </location>
</feature>
<evidence type="ECO:0000313" key="3">
    <source>
        <dbReference type="Proteomes" id="UP000095447"/>
    </source>
</evidence>
<reference evidence="2 3" key="1">
    <citation type="submission" date="2015-09" db="EMBL/GenBank/DDBJ databases">
        <authorList>
            <consortium name="Pathogen Informatics"/>
        </authorList>
    </citation>
    <scope>NUCLEOTIDE SEQUENCE [LARGE SCALE GENOMIC DNA]</scope>
    <source>
        <strain evidence="2 3">2789STDY5608838</strain>
    </source>
</reference>
<organism evidence="2 3">
    <name type="scientific">Blautia obeum</name>
    <dbReference type="NCBI Taxonomy" id="40520"/>
    <lineage>
        <taxon>Bacteria</taxon>
        <taxon>Bacillati</taxon>
        <taxon>Bacillota</taxon>
        <taxon>Clostridia</taxon>
        <taxon>Lachnospirales</taxon>
        <taxon>Lachnospiraceae</taxon>
        <taxon>Blautia</taxon>
    </lineage>
</organism>
<evidence type="ECO:0008006" key="4">
    <source>
        <dbReference type="Google" id="ProtNLM"/>
    </source>
</evidence>
<feature type="transmembrane region" description="Helical" evidence="1">
    <location>
        <begin position="101"/>
        <end position="120"/>
    </location>
</feature>
<feature type="transmembrane region" description="Helical" evidence="1">
    <location>
        <begin position="293"/>
        <end position="313"/>
    </location>
</feature>
<protein>
    <recommendedName>
        <fullName evidence="4">EpsG family protein</fullName>
    </recommendedName>
</protein>
<feature type="transmembrane region" description="Helical" evidence="1">
    <location>
        <begin position="343"/>
        <end position="365"/>
    </location>
</feature>
<feature type="transmembrane region" description="Helical" evidence="1">
    <location>
        <begin position="29"/>
        <end position="50"/>
    </location>
</feature>
<feature type="transmembrane region" description="Helical" evidence="1">
    <location>
        <begin position="173"/>
        <end position="201"/>
    </location>
</feature>
<dbReference type="RefSeq" id="WP_055052964.1">
    <property type="nucleotide sequence ID" value="NZ_CYZA01000004.1"/>
</dbReference>